<feature type="compositionally biased region" description="Acidic residues" evidence="1">
    <location>
        <begin position="328"/>
        <end position="339"/>
    </location>
</feature>
<dbReference type="Proteomes" id="UP000789759">
    <property type="component" value="Unassembled WGS sequence"/>
</dbReference>
<feature type="non-terminal residue" evidence="2">
    <location>
        <position position="355"/>
    </location>
</feature>
<evidence type="ECO:0000313" key="3">
    <source>
        <dbReference type="Proteomes" id="UP000789759"/>
    </source>
</evidence>
<name>A0A9N9ND63_9GLOM</name>
<proteinExistence type="predicted"/>
<keyword evidence="3" id="KW-1185">Reference proteome</keyword>
<accession>A0A9N9ND63</accession>
<reference evidence="2" key="1">
    <citation type="submission" date="2021-06" db="EMBL/GenBank/DDBJ databases">
        <authorList>
            <person name="Kallberg Y."/>
            <person name="Tangrot J."/>
            <person name="Rosling A."/>
        </authorList>
    </citation>
    <scope>NUCLEOTIDE SEQUENCE</scope>
    <source>
        <strain evidence="2">FL966</strain>
    </source>
</reference>
<evidence type="ECO:0000256" key="1">
    <source>
        <dbReference type="SAM" id="MobiDB-lite"/>
    </source>
</evidence>
<organism evidence="2 3">
    <name type="scientific">Cetraspora pellucida</name>
    <dbReference type="NCBI Taxonomy" id="1433469"/>
    <lineage>
        <taxon>Eukaryota</taxon>
        <taxon>Fungi</taxon>
        <taxon>Fungi incertae sedis</taxon>
        <taxon>Mucoromycota</taxon>
        <taxon>Glomeromycotina</taxon>
        <taxon>Glomeromycetes</taxon>
        <taxon>Diversisporales</taxon>
        <taxon>Gigasporaceae</taxon>
        <taxon>Cetraspora</taxon>
    </lineage>
</organism>
<feature type="compositionally biased region" description="Acidic residues" evidence="1">
    <location>
        <begin position="299"/>
        <end position="319"/>
    </location>
</feature>
<sequence length="355" mass="41173">SYSKFMKGEQDQIFWLEDVKKAFEANHIDNIRKIPVIVPKLKELTSTWWFAQLTQRKQLPGESVNSYYVAVEKMIRRVKAETVSSFIPNTLQVVYERAKAFENTYKQNPTYAAFLEQTPEYPLQVTQYQNNLVSPLISVFNGTNVAINKLTEAVNKINNQTKTIEEQHFYFGIREEDSSIFILAEVQEKVIPLIVDSGSSGSVISSYLLKALEVKIDRPSTINMIMSMKNVKGFYNVLVGNNWFFQVNALIDWDASELTLTWEGKEVIISVEFRKVTPKSLEANRSIKIEQKVIEIEENDEIKEEESEDEKEFEEEELEDRIYKFSELEEEDESFEDDNMYSKNALRNNLGAEEA</sequence>
<comment type="caution">
    <text evidence="2">The sequence shown here is derived from an EMBL/GenBank/DDBJ whole genome shotgun (WGS) entry which is preliminary data.</text>
</comment>
<feature type="region of interest" description="Disordered" evidence="1">
    <location>
        <begin position="299"/>
        <end position="355"/>
    </location>
</feature>
<dbReference type="AlphaFoldDB" id="A0A9N9ND63"/>
<gene>
    <name evidence="2" type="ORF">CPELLU_LOCUS13220</name>
</gene>
<protein>
    <submittedName>
        <fullName evidence="2">7300_t:CDS:1</fullName>
    </submittedName>
</protein>
<dbReference type="OrthoDB" id="2375723at2759"/>
<dbReference type="EMBL" id="CAJVQA010013754">
    <property type="protein sequence ID" value="CAG8726626.1"/>
    <property type="molecule type" value="Genomic_DNA"/>
</dbReference>
<evidence type="ECO:0000313" key="2">
    <source>
        <dbReference type="EMBL" id="CAG8726626.1"/>
    </source>
</evidence>